<sequence length="424" mass="48167">MADNLSEAPIWCDVGKNFSAAYSVVSFRHTARRKYTRDGDSIKEVKICPQRLEINSHEDTVDKVHAREDSVAVHFPVKVSPVLDFEWWVIPRSVSGLSTCGENEIQMRLGFEHQTSQESQEEFTKRILKEELSELRKGFHSVCCRMCGASILSAEIQFDRVLELPSENWLELAQDWCCHGTSHLISATGVLEPSEKDCFVGEYYIKVHPSIVKPGRLQISPGNEDQFIKCCRCKTTLGYVGVDSVVMDFSDVVSSIYLYKHAVSLPFSNLFRAYCIETFLSICLTSKSQGTTNFRFLIQEPKENGRRQAHACVWLFNADAAMITNIESETLYTCYSEGGLYSVSNKARYLRVLKILYKTKPLLGTLWEDEVASWRNNPTVQPLTFQKETCLHLILLLMKSTTTVAPSMREINGFKVGYLKTLNN</sequence>
<dbReference type="GO" id="GO:0030332">
    <property type="term" value="F:cyclin binding"/>
    <property type="evidence" value="ECO:0007669"/>
    <property type="project" value="TreeGrafter"/>
</dbReference>
<comment type="caution">
    <text evidence="9">The sequence shown here is derived from an EMBL/GenBank/DDBJ whole genome shotgun (WGS) entry which is preliminary data.</text>
</comment>
<protein>
    <recommendedName>
        <fullName evidence="3">E3 ubiquitin-protein ligase E3D</fullName>
        <ecNumber evidence="2">2.3.2.26</ecNumber>
    </recommendedName>
    <alternativeName>
        <fullName evidence="6">HECT-type E3 ubiquitin transferase E3D</fullName>
    </alternativeName>
    <alternativeName>
        <fullName evidence="5">UbcH10-binding protein with a HECT-like domain</fullName>
    </alternativeName>
    <alternativeName>
        <fullName evidence="4">Ubiquitin-conjugating enzyme E2C-binding protein</fullName>
    </alternativeName>
</protein>
<dbReference type="GO" id="GO:0006513">
    <property type="term" value="P:protein monoubiquitination"/>
    <property type="evidence" value="ECO:0007669"/>
    <property type="project" value="TreeGrafter"/>
</dbReference>
<dbReference type="GO" id="GO:0051865">
    <property type="term" value="P:protein autoubiquitination"/>
    <property type="evidence" value="ECO:0007669"/>
    <property type="project" value="TreeGrafter"/>
</dbReference>
<dbReference type="GO" id="GO:0000151">
    <property type="term" value="C:ubiquitin ligase complex"/>
    <property type="evidence" value="ECO:0007669"/>
    <property type="project" value="TreeGrafter"/>
</dbReference>
<dbReference type="OrthoDB" id="66510at2759"/>
<name>A0A2B4SGW2_STYPI</name>
<proteinExistence type="predicted"/>
<evidence type="ECO:0000313" key="9">
    <source>
        <dbReference type="EMBL" id="PFX29131.1"/>
    </source>
</evidence>
<evidence type="ECO:0000256" key="1">
    <source>
        <dbReference type="ARBA" id="ARBA00000885"/>
    </source>
</evidence>
<dbReference type="GO" id="GO:0005829">
    <property type="term" value="C:cytosol"/>
    <property type="evidence" value="ECO:0007669"/>
    <property type="project" value="TreeGrafter"/>
</dbReference>
<dbReference type="STRING" id="50429.A0A2B4SGW2"/>
<comment type="catalytic activity">
    <reaction evidence="1">
        <text>S-ubiquitinyl-[E2 ubiquitin-conjugating enzyme]-L-cysteine + [acceptor protein]-L-lysine = [E2 ubiquitin-conjugating enzyme]-L-cysteine + N(6)-ubiquitinyl-[acceptor protein]-L-lysine.</text>
        <dbReference type="EC" id="2.3.2.26"/>
    </reaction>
</comment>
<keyword evidence="10" id="KW-1185">Reference proteome</keyword>
<evidence type="ECO:0000256" key="5">
    <source>
        <dbReference type="ARBA" id="ARBA00032234"/>
    </source>
</evidence>
<evidence type="ECO:0000256" key="3">
    <source>
        <dbReference type="ARBA" id="ARBA00013646"/>
    </source>
</evidence>
<dbReference type="Proteomes" id="UP000225706">
    <property type="component" value="Unassembled WGS sequence"/>
</dbReference>
<dbReference type="GO" id="GO:0000209">
    <property type="term" value="P:protein polyubiquitination"/>
    <property type="evidence" value="ECO:0007669"/>
    <property type="project" value="TreeGrafter"/>
</dbReference>
<evidence type="ECO:0000256" key="2">
    <source>
        <dbReference type="ARBA" id="ARBA00012485"/>
    </source>
</evidence>
<evidence type="ECO:0000313" key="10">
    <source>
        <dbReference type="Proteomes" id="UP000225706"/>
    </source>
</evidence>
<dbReference type="Pfam" id="PF09814">
    <property type="entry name" value="HECT_2"/>
    <property type="match status" value="1"/>
</dbReference>
<dbReference type="AlphaFoldDB" id="A0A2B4SGW2"/>
<reference evidence="10" key="1">
    <citation type="journal article" date="2017" name="bioRxiv">
        <title>Comparative analysis of the genomes of Stylophora pistillata and Acropora digitifera provides evidence for extensive differences between species of corals.</title>
        <authorList>
            <person name="Voolstra C.R."/>
            <person name="Li Y."/>
            <person name="Liew Y.J."/>
            <person name="Baumgarten S."/>
            <person name="Zoccola D."/>
            <person name="Flot J.-F."/>
            <person name="Tambutte S."/>
            <person name="Allemand D."/>
            <person name="Aranda M."/>
        </authorList>
    </citation>
    <scope>NUCLEOTIDE SEQUENCE [LARGE SCALE GENOMIC DNA]</scope>
</reference>
<evidence type="ECO:0000256" key="6">
    <source>
        <dbReference type="ARBA" id="ARBA00032298"/>
    </source>
</evidence>
<evidence type="ECO:0000256" key="7">
    <source>
        <dbReference type="ARBA" id="ARBA00053831"/>
    </source>
</evidence>
<dbReference type="GO" id="GO:0031624">
    <property type="term" value="F:ubiquitin conjugating enzyme binding"/>
    <property type="evidence" value="ECO:0007669"/>
    <property type="project" value="TreeGrafter"/>
</dbReference>
<evidence type="ECO:0000256" key="8">
    <source>
        <dbReference type="ARBA" id="ARBA00064185"/>
    </source>
</evidence>
<dbReference type="GO" id="GO:0043161">
    <property type="term" value="P:proteasome-mediated ubiquitin-dependent protein catabolic process"/>
    <property type="evidence" value="ECO:0007669"/>
    <property type="project" value="TreeGrafter"/>
</dbReference>
<dbReference type="PANTHER" id="PTHR31531">
    <property type="entry name" value="E3 UBIQUITIN-PROTEIN LIGASE E3D FAMILY MEMBER"/>
    <property type="match status" value="1"/>
</dbReference>
<accession>A0A2B4SGW2</accession>
<dbReference type="GO" id="GO:0061630">
    <property type="term" value="F:ubiquitin protein ligase activity"/>
    <property type="evidence" value="ECO:0007669"/>
    <property type="project" value="UniProtKB-EC"/>
</dbReference>
<comment type="function">
    <text evidence="7">E3 ubiquitin-protein ligase which accepts ubiquitin from specific E2 ubiquitin-conjugating enzymes, and transfers it to substrates, generally promoting their degradation by the proteasome. Independently of its E3 ubiquitin-protein ligase activity, acts as an inhibitor of CPSF3 endonuclease activity by blocking CPSF3 active site.</text>
</comment>
<dbReference type="GO" id="GO:0005634">
    <property type="term" value="C:nucleus"/>
    <property type="evidence" value="ECO:0007669"/>
    <property type="project" value="TreeGrafter"/>
</dbReference>
<organism evidence="9 10">
    <name type="scientific">Stylophora pistillata</name>
    <name type="common">Smooth cauliflower coral</name>
    <dbReference type="NCBI Taxonomy" id="50429"/>
    <lineage>
        <taxon>Eukaryota</taxon>
        <taxon>Metazoa</taxon>
        <taxon>Cnidaria</taxon>
        <taxon>Anthozoa</taxon>
        <taxon>Hexacorallia</taxon>
        <taxon>Scleractinia</taxon>
        <taxon>Astrocoeniina</taxon>
        <taxon>Pocilloporidae</taxon>
        <taxon>Stylophora</taxon>
    </lineage>
</organism>
<dbReference type="EC" id="2.3.2.26" evidence="2"/>
<dbReference type="PANTHER" id="PTHR31531:SF2">
    <property type="entry name" value="E3 UBIQUITIN-PROTEIN LIGASE E3D"/>
    <property type="match status" value="1"/>
</dbReference>
<dbReference type="InterPro" id="IPR019193">
    <property type="entry name" value="UBQ-conj_enz_E2-bd_prot"/>
</dbReference>
<gene>
    <name evidence="9" type="primary">Ube3d</name>
    <name evidence="9" type="ORF">AWC38_SpisGene6107</name>
</gene>
<dbReference type="EMBL" id="LSMT01000070">
    <property type="protein sequence ID" value="PFX29131.1"/>
    <property type="molecule type" value="Genomic_DNA"/>
</dbReference>
<evidence type="ECO:0000256" key="4">
    <source>
        <dbReference type="ARBA" id="ARBA00029737"/>
    </source>
</evidence>
<comment type="subunit">
    <text evidence="8">Interacts with UBE2C/UbcH10 (E2 ubiquitin-conjugating enzyme). In vitro, interacts with cyclin-B.</text>
</comment>